<dbReference type="Proteomes" id="UP000193006">
    <property type="component" value="Chromosome"/>
</dbReference>
<sequence length="279" mass="30309">MFQWRNIFKGLTMGISDLIPGVSGGTIALVLGIYQSLIEAINGLFTNRWKQHVVFLIPLGIGIVLALLTISHLVEWLLVQYPQPTFFFFLGLIIGIIPTLLKDINYKQSFTPIHYVLLVLGAGLVAATIMVKDNEMATIMSNLGLSDYVLLFVAGWIASSAMILPGISGSFVFLLLGVYPTVINALSTLNIPVIITVGAGISIGLVLTSRFITFLLSRFKTGTYAVMIGFIIGSIVVIYPGVLSDRFLFIISVLAFIAGGLSAYILSYIELKKTVVKLN</sequence>
<keyword evidence="1" id="KW-0472">Membrane</keyword>
<dbReference type="InterPro" id="IPR007163">
    <property type="entry name" value="VCA0040-like"/>
</dbReference>
<keyword evidence="1" id="KW-0812">Transmembrane</keyword>
<dbReference type="PANTHER" id="PTHR37308:SF1">
    <property type="entry name" value="POLYPRENYL-PHOSPHATE TRANSPORTER"/>
    <property type="match status" value="1"/>
</dbReference>
<feature type="transmembrane region" description="Helical" evidence="1">
    <location>
        <begin position="224"/>
        <end position="242"/>
    </location>
</feature>
<feature type="transmembrane region" description="Helical" evidence="1">
    <location>
        <begin position="151"/>
        <end position="179"/>
    </location>
</feature>
<feature type="transmembrane region" description="Helical" evidence="1">
    <location>
        <begin position="248"/>
        <end position="269"/>
    </location>
</feature>
<dbReference type="KEGG" id="bkw:BkAM31D_16445"/>
<dbReference type="RefSeq" id="WP_084372522.1">
    <property type="nucleotide sequence ID" value="NZ_CP020814.1"/>
</dbReference>
<name>A0A1X9MD27_9BACI</name>
<keyword evidence="1" id="KW-1133">Transmembrane helix</keyword>
<organism evidence="2 3">
    <name type="scientific">Halalkalibacter krulwichiae</name>
    <dbReference type="NCBI Taxonomy" id="199441"/>
    <lineage>
        <taxon>Bacteria</taxon>
        <taxon>Bacillati</taxon>
        <taxon>Bacillota</taxon>
        <taxon>Bacilli</taxon>
        <taxon>Bacillales</taxon>
        <taxon>Bacillaceae</taxon>
        <taxon>Halalkalibacter</taxon>
    </lineage>
</organism>
<keyword evidence="3" id="KW-1185">Reference proteome</keyword>
<dbReference type="AlphaFoldDB" id="A0A1X9MD27"/>
<feature type="transmembrane region" description="Helical" evidence="1">
    <location>
        <begin position="54"/>
        <end position="78"/>
    </location>
</feature>
<reference evidence="2 3" key="1">
    <citation type="submission" date="2017-04" db="EMBL/GenBank/DDBJ databases">
        <title>Bacillus krulwichiae AM31D Genome sequencing and assembly.</title>
        <authorList>
            <person name="Krulwich T.A."/>
            <person name="Anastor L."/>
            <person name="Ehrlich R."/>
            <person name="Ehrlich G.D."/>
            <person name="Janto B."/>
        </authorList>
    </citation>
    <scope>NUCLEOTIDE SEQUENCE [LARGE SCALE GENOMIC DNA]</scope>
    <source>
        <strain evidence="2 3">AM31D</strain>
    </source>
</reference>
<dbReference type="Pfam" id="PF04018">
    <property type="entry name" value="VCA0040-like"/>
    <property type="match status" value="1"/>
</dbReference>
<evidence type="ECO:0000313" key="3">
    <source>
        <dbReference type="Proteomes" id="UP000193006"/>
    </source>
</evidence>
<dbReference type="PANTHER" id="PTHR37308">
    <property type="entry name" value="INTEGRAL MEMBRANE PROTEIN"/>
    <property type="match status" value="1"/>
</dbReference>
<feature type="transmembrane region" description="Helical" evidence="1">
    <location>
        <begin position="191"/>
        <end position="212"/>
    </location>
</feature>
<feature type="transmembrane region" description="Helical" evidence="1">
    <location>
        <begin position="85"/>
        <end position="101"/>
    </location>
</feature>
<feature type="transmembrane region" description="Helical" evidence="1">
    <location>
        <begin position="12"/>
        <end position="34"/>
    </location>
</feature>
<evidence type="ECO:0000256" key="1">
    <source>
        <dbReference type="SAM" id="Phobius"/>
    </source>
</evidence>
<gene>
    <name evidence="2" type="ORF">BkAM31D_16445</name>
</gene>
<evidence type="ECO:0008006" key="4">
    <source>
        <dbReference type="Google" id="ProtNLM"/>
    </source>
</evidence>
<protein>
    <recommendedName>
        <fullName evidence="4">DUF368 domain-containing protein</fullName>
    </recommendedName>
</protein>
<evidence type="ECO:0000313" key="2">
    <source>
        <dbReference type="EMBL" id="ARK31316.1"/>
    </source>
</evidence>
<accession>A0A1X9MD27</accession>
<dbReference type="EMBL" id="CP020814">
    <property type="protein sequence ID" value="ARK31316.1"/>
    <property type="molecule type" value="Genomic_DNA"/>
</dbReference>
<proteinExistence type="predicted"/>
<feature type="transmembrane region" description="Helical" evidence="1">
    <location>
        <begin position="113"/>
        <end position="131"/>
    </location>
</feature>